<evidence type="ECO:0000313" key="7">
    <source>
        <dbReference type="EMBL" id="AMN16101.1"/>
    </source>
</evidence>
<dbReference type="InterPro" id="IPR007765">
    <property type="entry name" value="Baculo_p24"/>
</dbReference>
<dbReference type="Pfam" id="PF05073">
    <property type="entry name" value="Baculo_p24"/>
    <property type="match status" value="1"/>
</dbReference>
<organism evidence="1">
    <name type="scientific">Helicoverpa SNPV AC53</name>
    <dbReference type="NCBI Taxonomy" id="1569367"/>
    <lineage>
        <taxon>Viruses</taxon>
        <taxon>Viruses incertae sedis</taxon>
        <taxon>Naldaviricetes</taxon>
        <taxon>Lefavirales</taxon>
        <taxon>Baculoviridae</taxon>
        <taxon>Alphabaculovirus</taxon>
        <taxon>Alphabaculovirus helarmigerae</taxon>
    </lineage>
</organism>
<dbReference type="EMBL" id="KU738903">
    <property type="protein sequence ID" value="AMN16239.1"/>
    <property type="molecule type" value="Genomic_DNA"/>
</dbReference>
<evidence type="ECO:0000313" key="8">
    <source>
        <dbReference type="EMBL" id="AMN16239.1"/>
    </source>
</evidence>
<dbReference type="EMBL" id="KJ909666">
    <property type="protein sequence ID" value="AIG63162.1"/>
    <property type="molecule type" value="Genomic_DNA"/>
</dbReference>
<protein>
    <submittedName>
        <fullName evidence="1">p24</fullName>
    </submittedName>
</protein>
<dbReference type="EMBL" id="KU738900">
    <property type="protein sequence ID" value="AMN15825.1"/>
    <property type="molecule type" value="Genomic_DNA"/>
</dbReference>
<reference evidence="2" key="2">
    <citation type="journal article" date="2016" name="Genome Announc.">
        <title>Complete Genome Sequences of Seven Helicoverpa armigera SNPV-AC53-Derived Strains.</title>
        <authorList>
            <person name="Noune C."/>
            <person name="Hauxwell C."/>
        </authorList>
    </citation>
    <scope>NUCLEOTIDE SEQUENCE</scope>
    <source>
        <strain evidence="2">AC53C3</strain>
        <strain evidence="3">AC53C5</strain>
        <strain evidence="4">AC53C6</strain>
        <strain evidence="5">AC53C9</strain>
        <strain evidence="6">AC53T2</strain>
        <strain evidence="9">AC53T5</strain>
    </source>
</reference>
<proteinExistence type="predicted"/>
<accession>A0A075TSI6</accession>
<name>A0A075TSI6_9ABAC</name>
<dbReference type="EMBL" id="KU738899">
    <property type="protein sequence ID" value="AMN15687.1"/>
    <property type="molecule type" value="Genomic_DNA"/>
</dbReference>
<dbReference type="EMBL" id="KU738904">
    <property type="protein sequence ID" value="AMN16377.1"/>
    <property type="molecule type" value="Genomic_DNA"/>
</dbReference>
<reference evidence="1" key="1">
    <citation type="journal article" date="2015" name="Genome Announc.">
        <title>Complete Genome Sequences of Helicoverpa armigera Single Nucleopolyhedrovirus Strains AC53 and H25EA1 from Australia.</title>
        <authorList>
            <person name="Noune C."/>
            <person name="Hauxwell C."/>
        </authorList>
    </citation>
    <scope>NUCLEOTIDE SEQUENCE</scope>
    <source>
        <strain evidence="1">AC53</strain>
    </source>
</reference>
<dbReference type="EMBL" id="KU738897">
    <property type="protein sequence ID" value="AMN15411.1"/>
    <property type="molecule type" value="Genomic_DNA"/>
</dbReference>
<evidence type="ECO:0000313" key="3">
    <source>
        <dbReference type="EMBL" id="AMN15549.1"/>
    </source>
</evidence>
<reference evidence="1" key="3">
    <citation type="submission" date="2016-08" db="EMBL/GenBank/DDBJ databases">
        <authorList>
            <person name="Seilhamer J.J."/>
        </authorList>
    </citation>
    <scope>NUCLEOTIDE SEQUENCE</scope>
    <source>
        <strain evidence="1">AC53</strain>
        <strain evidence="7">AC53T4.1</strain>
        <strain evidence="8">AC53T4.2</strain>
    </source>
</reference>
<evidence type="ECO:0000313" key="2">
    <source>
        <dbReference type="EMBL" id="AMN15411.1"/>
    </source>
</evidence>
<sequence length="248" mass="28385">MNSNHTYEGTTGTVNDPIVNTNQQTQFQYDNDVIDVFIVENNEDDRDGFVELTAAVRLLAPVVAIRGFNKSVLWANVNNSHKLTRHGKNYVHAYVLCRYLSLYNSSNRQSHSNEYYMLKRLVCDLLVGAQSQIVDPLSDIKNQLCTLRECIENGVVTTNQQMYQSMPTTAQHLFENNTNNSNNNNLQQQIDMIREILRNEHNTLYGNISSQLDSIKSIQIDLTNKIAFSNDTMLDSFKSIKDVINRKK</sequence>
<evidence type="ECO:0000313" key="9">
    <source>
        <dbReference type="EMBL" id="AMN16377.1"/>
    </source>
</evidence>
<evidence type="ECO:0000313" key="4">
    <source>
        <dbReference type="EMBL" id="AMN15687.1"/>
    </source>
</evidence>
<dbReference type="EMBL" id="KU738898">
    <property type="protein sequence ID" value="AMN15549.1"/>
    <property type="molecule type" value="Genomic_DNA"/>
</dbReference>
<dbReference type="EMBL" id="KU738901">
    <property type="protein sequence ID" value="AMN15963.1"/>
    <property type="molecule type" value="Genomic_DNA"/>
</dbReference>
<dbReference type="EMBL" id="KU738902">
    <property type="protein sequence ID" value="AMN16101.1"/>
    <property type="molecule type" value="Genomic_DNA"/>
</dbReference>
<dbReference type="GO" id="GO:0019028">
    <property type="term" value="C:viral capsid"/>
    <property type="evidence" value="ECO:0007669"/>
    <property type="project" value="InterPro"/>
</dbReference>
<gene>
    <name evidence="1" type="ORF">HaSNPV-AC53_121</name>
</gene>
<evidence type="ECO:0000313" key="1">
    <source>
        <dbReference type="EMBL" id="AIG63162.1"/>
    </source>
</evidence>
<evidence type="ECO:0000313" key="6">
    <source>
        <dbReference type="EMBL" id="AMN15963.1"/>
    </source>
</evidence>
<evidence type="ECO:0000313" key="5">
    <source>
        <dbReference type="EMBL" id="AMN15825.1"/>
    </source>
</evidence>